<comment type="catalytic activity">
    <reaction evidence="1 7">
        <text>Thiol-dependent hydrolysis of ester, thioester, amide, peptide and isopeptide bonds formed by the C-terminal Gly of ubiquitin (a 76-residue protein attached to proteins as an intracellular targeting signal).</text>
        <dbReference type="EC" id="3.4.19.12"/>
    </reaction>
</comment>
<evidence type="ECO:0000256" key="4">
    <source>
        <dbReference type="ARBA" id="ARBA00022786"/>
    </source>
</evidence>
<keyword evidence="11" id="KW-1185">Reference proteome</keyword>
<evidence type="ECO:0000256" key="3">
    <source>
        <dbReference type="ARBA" id="ARBA00022670"/>
    </source>
</evidence>
<feature type="compositionally biased region" description="Basic residues" evidence="8">
    <location>
        <begin position="696"/>
        <end position="705"/>
    </location>
</feature>
<dbReference type="InParanoid" id="A0A316YZ38"/>
<proteinExistence type="inferred from homology"/>
<evidence type="ECO:0000313" key="11">
    <source>
        <dbReference type="Proteomes" id="UP000245768"/>
    </source>
</evidence>
<dbReference type="EMBL" id="KZ819634">
    <property type="protein sequence ID" value="PWN94402.1"/>
    <property type="molecule type" value="Genomic_DNA"/>
</dbReference>
<protein>
    <recommendedName>
        <fullName evidence="7">Ubiquitin carboxyl-terminal hydrolase</fullName>
        <ecNumber evidence="7">3.4.19.12</ecNumber>
    </recommendedName>
</protein>
<feature type="compositionally biased region" description="Acidic residues" evidence="8">
    <location>
        <begin position="605"/>
        <end position="624"/>
    </location>
</feature>
<dbReference type="Pfam" id="PF00443">
    <property type="entry name" value="UCH"/>
    <property type="match status" value="1"/>
</dbReference>
<feature type="compositionally biased region" description="Basic and acidic residues" evidence="8">
    <location>
        <begin position="627"/>
        <end position="636"/>
    </location>
</feature>
<evidence type="ECO:0000256" key="1">
    <source>
        <dbReference type="ARBA" id="ARBA00000707"/>
    </source>
</evidence>
<evidence type="ECO:0000259" key="9">
    <source>
        <dbReference type="PROSITE" id="PS50235"/>
    </source>
</evidence>
<evidence type="ECO:0000313" key="10">
    <source>
        <dbReference type="EMBL" id="PWN94402.1"/>
    </source>
</evidence>
<accession>A0A316YZ38</accession>
<dbReference type="GO" id="GO:0004843">
    <property type="term" value="F:cysteine-type deubiquitinase activity"/>
    <property type="evidence" value="ECO:0007669"/>
    <property type="project" value="UniProtKB-UniRule"/>
</dbReference>
<dbReference type="PANTHER" id="PTHR24006">
    <property type="entry name" value="UBIQUITIN CARBOXYL-TERMINAL HYDROLASE"/>
    <property type="match status" value="1"/>
</dbReference>
<dbReference type="EC" id="3.4.19.12" evidence="7"/>
<dbReference type="AlphaFoldDB" id="A0A316YZ38"/>
<dbReference type="SUPFAM" id="SSF54001">
    <property type="entry name" value="Cysteine proteinases"/>
    <property type="match status" value="1"/>
</dbReference>
<evidence type="ECO:0000256" key="8">
    <source>
        <dbReference type="SAM" id="MobiDB-lite"/>
    </source>
</evidence>
<keyword evidence="4 7" id="KW-0833">Ubl conjugation pathway</keyword>
<sequence>MTQVIDRRHQPGPSFMPASTTPSPSKAKASSPHPKGVSASAGSNGGAGSRPWSAIDDVAIQRGQAFIAETKKNPVQFVKSNYKAVAEVPYPAINDPKVIEERRRLKEQAAGQRKGSVTATGPRRSDEMATSDLSEPSSSPKAQLKTEVKDKKPDLYPYKIHSMAPTGLVRDRGVGLHNKGNTCYMNSVLQSLVHLPPLLNALLTQDDEKLRGRFGSNVQRFDALGEMASLAKRLLGKQGSSGYAVSPTAFLTNLKSYARTLRPFRQEDAHEFLRFLLDAMQKSSLIRAPKSLKPADPIRETTLVHKIFGGRLRSRVQCQVCKHNSDTFDPILDLSLDIRNLPSNTLGSALHKFTEVDHLRGSEKYKCEKCRKPVNATKQFTIDQAPRCLTIHLKRFTLTGQKLSKQIQFPENLTLGKEVLSEGVRPAHYTLRSVVHHQGSGPNSGHYIASVRHTAGTSNKWFEANDDIISSLRGAPTGSSSAYILFYVRRPEDTLSEAVGASPSSSATMQRTNGTDGKFRKTDGALTPKTKLASSPSSSVDLGQRVERPGTYTPAFRPIAPSAPANASSTPSPSFSKLIDTPVVSASVSGNGGAASLKKRPAPSDEADDSDDDDDDDDGADDLGEPIGEHVARKEEDEYEPLTKAPGAAPSSPSLIRSKKQRRRERQRLEEEARALGRGGGSSPYLVGGLQQQQKQLKKKKKKRKIDMMKSRA</sequence>
<dbReference type="InterPro" id="IPR018200">
    <property type="entry name" value="USP_CS"/>
</dbReference>
<keyword evidence="3 7" id="KW-0645">Protease</keyword>
<dbReference type="GeneID" id="37046667"/>
<gene>
    <name evidence="10" type="ORF">FA10DRAFT_299681</name>
</gene>
<feature type="region of interest" description="Disordered" evidence="8">
    <location>
        <begin position="587"/>
        <end position="713"/>
    </location>
</feature>
<evidence type="ECO:0000256" key="2">
    <source>
        <dbReference type="ARBA" id="ARBA00009085"/>
    </source>
</evidence>
<dbReference type="PROSITE" id="PS00972">
    <property type="entry name" value="USP_1"/>
    <property type="match status" value="1"/>
</dbReference>
<reference evidence="10 11" key="1">
    <citation type="journal article" date="2018" name="Mol. Biol. Evol.">
        <title>Broad Genomic Sampling Reveals a Smut Pathogenic Ancestry of the Fungal Clade Ustilaginomycotina.</title>
        <authorList>
            <person name="Kijpornyongpan T."/>
            <person name="Mondo S.J."/>
            <person name="Barry K."/>
            <person name="Sandor L."/>
            <person name="Lee J."/>
            <person name="Lipzen A."/>
            <person name="Pangilinan J."/>
            <person name="LaButti K."/>
            <person name="Hainaut M."/>
            <person name="Henrissat B."/>
            <person name="Grigoriev I.V."/>
            <person name="Spatafora J.W."/>
            <person name="Aime M.C."/>
        </authorList>
    </citation>
    <scope>NUCLEOTIDE SEQUENCE [LARGE SCALE GENOMIC DNA]</scope>
    <source>
        <strain evidence="10 11">MCA 4198</strain>
    </source>
</reference>
<feature type="compositionally biased region" description="Polar residues" evidence="8">
    <location>
        <begin position="131"/>
        <end position="141"/>
    </location>
</feature>
<dbReference type="GO" id="GO:0016579">
    <property type="term" value="P:protein deubiquitination"/>
    <property type="evidence" value="ECO:0007669"/>
    <property type="project" value="InterPro"/>
</dbReference>
<evidence type="ECO:0000256" key="6">
    <source>
        <dbReference type="ARBA" id="ARBA00022807"/>
    </source>
</evidence>
<evidence type="ECO:0000256" key="7">
    <source>
        <dbReference type="RuleBase" id="RU366025"/>
    </source>
</evidence>
<feature type="domain" description="USP" evidence="9">
    <location>
        <begin position="174"/>
        <end position="490"/>
    </location>
</feature>
<feature type="compositionally biased region" description="Polar residues" evidence="8">
    <location>
        <begin position="532"/>
        <end position="541"/>
    </location>
</feature>
<dbReference type="GO" id="GO:0005829">
    <property type="term" value="C:cytosol"/>
    <property type="evidence" value="ECO:0007669"/>
    <property type="project" value="TreeGrafter"/>
</dbReference>
<dbReference type="Proteomes" id="UP000245768">
    <property type="component" value="Unassembled WGS sequence"/>
</dbReference>
<feature type="compositionally biased region" description="Polar residues" evidence="8">
    <location>
        <begin position="502"/>
        <end position="515"/>
    </location>
</feature>
<dbReference type="PROSITE" id="PS00973">
    <property type="entry name" value="USP_2"/>
    <property type="match status" value="1"/>
</dbReference>
<dbReference type="InterPro" id="IPR028889">
    <property type="entry name" value="USP"/>
</dbReference>
<evidence type="ECO:0000256" key="5">
    <source>
        <dbReference type="ARBA" id="ARBA00022801"/>
    </source>
</evidence>
<keyword evidence="5 7" id="KW-0378">Hydrolase</keyword>
<feature type="compositionally biased region" description="Basic residues" evidence="8">
    <location>
        <begin position="657"/>
        <end position="666"/>
    </location>
</feature>
<dbReference type="InterPro" id="IPR001394">
    <property type="entry name" value="Peptidase_C19_UCH"/>
</dbReference>
<feature type="region of interest" description="Disordered" evidence="8">
    <location>
        <begin position="1"/>
        <end position="52"/>
    </location>
</feature>
<keyword evidence="6 7" id="KW-0788">Thiol protease</keyword>
<dbReference type="GO" id="GO:0006508">
    <property type="term" value="P:proteolysis"/>
    <property type="evidence" value="ECO:0007669"/>
    <property type="project" value="UniProtKB-KW"/>
</dbReference>
<feature type="region of interest" description="Disordered" evidence="8">
    <location>
        <begin position="105"/>
        <end position="146"/>
    </location>
</feature>
<dbReference type="FunCoup" id="A0A316YZ38">
    <property type="interactions" value="120"/>
</dbReference>
<dbReference type="GO" id="GO:0005634">
    <property type="term" value="C:nucleus"/>
    <property type="evidence" value="ECO:0007669"/>
    <property type="project" value="TreeGrafter"/>
</dbReference>
<feature type="compositionally biased region" description="Low complexity" evidence="8">
    <location>
        <begin position="17"/>
        <end position="42"/>
    </location>
</feature>
<dbReference type="PROSITE" id="PS50235">
    <property type="entry name" value="USP_3"/>
    <property type="match status" value="1"/>
</dbReference>
<dbReference type="InterPro" id="IPR038765">
    <property type="entry name" value="Papain-like_cys_pep_sf"/>
</dbReference>
<comment type="similarity">
    <text evidence="2 7">Belongs to the peptidase C19 family.</text>
</comment>
<dbReference type="OrthoDB" id="420187at2759"/>
<feature type="compositionally biased region" description="Low complexity" evidence="8">
    <location>
        <begin position="560"/>
        <end position="574"/>
    </location>
</feature>
<feature type="region of interest" description="Disordered" evidence="8">
    <location>
        <begin position="496"/>
        <end position="574"/>
    </location>
</feature>
<dbReference type="InterPro" id="IPR050164">
    <property type="entry name" value="Peptidase_C19"/>
</dbReference>
<dbReference type="Gene3D" id="3.90.70.10">
    <property type="entry name" value="Cysteine proteinases"/>
    <property type="match status" value="1"/>
</dbReference>
<name>A0A316YZ38_9BASI</name>
<dbReference type="RefSeq" id="XP_025381600.1">
    <property type="nucleotide sequence ID" value="XM_025524751.1"/>
</dbReference>
<dbReference type="STRING" id="215250.A0A316YZ38"/>
<organism evidence="10 11">
    <name type="scientific">Acaromyces ingoldii</name>
    <dbReference type="NCBI Taxonomy" id="215250"/>
    <lineage>
        <taxon>Eukaryota</taxon>
        <taxon>Fungi</taxon>
        <taxon>Dikarya</taxon>
        <taxon>Basidiomycota</taxon>
        <taxon>Ustilaginomycotina</taxon>
        <taxon>Exobasidiomycetes</taxon>
        <taxon>Exobasidiales</taxon>
        <taxon>Cryptobasidiaceae</taxon>
        <taxon>Acaromyces</taxon>
    </lineage>
</organism>
<dbReference type="PANTHER" id="PTHR24006:SF758">
    <property type="entry name" value="UBIQUITIN CARBOXYL-TERMINAL HYDROLASE 36"/>
    <property type="match status" value="1"/>
</dbReference>